<protein>
    <submittedName>
        <fullName evidence="5">PhoLip_ATPase_N domain-containing protein</fullName>
    </submittedName>
</protein>
<dbReference type="SUPFAM" id="SSF81665">
    <property type="entry name" value="Calcium ATPase, transmembrane domain M"/>
    <property type="match status" value="1"/>
</dbReference>
<dbReference type="Gene3D" id="2.70.150.10">
    <property type="entry name" value="Calcium-transporting ATPase, cytoplasmic transduction domain A"/>
    <property type="match status" value="1"/>
</dbReference>
<dbReference type="Pfam" id="PF16209">
    <property type="entry name" value="PhoLip_ATPase_N"/>
    <property type="match status" value="1"/>
</dbReference>
<dbReference type="EMBL" id="UYSG01002187">
    <property type="protein sequence ID" value="VDL57285.1"/>
    <property type="molecule type" value="Genomic_DNA"/>
</dbReference>
<dbReference type="PANTHER" id="PTHR24092:SF218">
    <property type="entry name" value="PHOSPHOLIPID-TRANSPORTING ATPASE"/>
    <property type="match status" value="1"/>
</dbReference>
<sequence>MSNFEDPNKKFANNYVKTTKYKFWNFLFLNLWEQLHRFANCYFIFIVVLNFMPRIEAFGKELAVIPVAIVLGLTAVKDGFEDFKRFRADQVVNNMTANVFCVETRQYVKRKWAEIRPGDFVKLSTNEVIPADILLLKSSEISSMCHIETANLDGESNLKQRECVHSPEIQAFTPENFLWPVEVESPNPLLDRFSGKM</sequence>
<dbReference type="InterPro" id="IPR032631">
    <property type="entry name" value="P-type_ATPase_N"/>
</dbReference>
<dbReference type="WBParaSite" id="HDID_0000496901-mRNA-1">
    <property type="protein sequence ID" value="HDID_0000496901-mRNA-1"/>
    <property type="gene ID" value="HDID_0000496901"/>
</dbReference>
<dbReference type="GO" id="GO:0140326">
    <property type="term" value="F:ATPase-coupled intramembrane lipid transporter activity"/>
    <property type="evidence" value="ECO:0007669"/>
    <property type="project" value="TreeGrafter"/>
</dbReference>
<proteinExistence type="predicted"/>
<dbReference type="GO" id="GO:0045332">
    <property type="term" value="P:phospholipid translocation"/>
    <property type="evidence" value="ECO:0007669"/>
    <property type="project" value="TreeGrafter"/>
</dbReference>
<evidence type="ECO:0000259" key="2">
    <source>
        <dbReference type="Pfam" id="PF16209"/>
    </source>
</evidence>
<name>A0A0R3SJ54_HYMDI</name>
<dbReference type="GO" id="GO:0005886">
    <property type="term" value="C:plasma membrane"/>
    <property type="evidence" value="ECO:0007669"/>
    <property type="project" value="TreeGrafter"/>
</dbReference>
<dbReference type="Pfam" id="PF00122">
    <property type="entry name" value="E1-E2_ATPase"/>
    <property type="match status" value="1"/>
</dbReference>
<gene>
    <name evidence="3" type="ORF">HDID_LOCUS4967</name>
</gene>
<dbReference type="STRING" id="6216.A0A0R3SJ54"/>
<dbReference type="OrthoDB" id="377733at2759"/>
<organism evidence="5">
    <name type="scientific">Hymenolepis diminuta</name>
    <name type="common">Rat tapeworm</name>
    <dbReference type="NCBI Taxonomy" id="6216"/>
    <lineage>
        <taxon>Eukaryota</taxon>
        <taxon>Metazoa</taxon>
        <taxon>Spiralia</taxon>
        <taxon>Lophotrochozoa</taxon>
        <taxon>Platyhelminthes</taxon>
        <taxon>Cestoda</taxon>
        <taxon>Eucestoda</taxon>
        <taxon>Cyclophyllidea</taxon>
        <taxon>Hymenolepididae</taxon>
        <taxon>Hymenolepis</taxon>
    </lineage>
</organism>
<dbReference type="PANTHER" id="PTHR24092">
    <property type="entry name" value="PROBABLE PHOSPHOLIPID-TRANSPORTING ATPASE"/>
    <property type="match status" value="1"/>
</dbReference>
<evidence type="ECO:0000313" key="4">
    <source>
        <dbReference type="Proteomes" id="UP000274504"/>
    </source>
</evidence>
<dbReference type="InterPro" id="IPR023298">
    <property type="entry name" value="ATPase_P-typ_TM_dom_sf"/>
</dbReference>
<evidence type="ECO:0000313" key="5">
    <source>
        <dbReference type="WBParaSite" id="HDID_0000496901-mRNA-1"/>
    </source>
</evidence>
<evidence type="ECO:0000313" key="3">
    <source>
        <dbReference type="EMBL" id="VDL57285.1"/>
    </source>
</evidence>
<dbReference type="InterPro" id="IPR008250">
    <property type="entry name" value="ATPase_P-typ_transduc_dom_A_sf"/>
</dbReference>
<feature type="domain" description="P-type ATPase N-terminal" evidence="2">
    <location>
        <begin position="7"/>
        <end position="61"/>
    </location>
</feature>
<feature type="domain" description="P-type ATPase A" evidence="1">
    <location>
        <begin position="99"/>
        <end position="158"/>
    </location>
</feature>
<dbReference type="InterPro" id="IPR059000">
    <property type="entry name" value="ATPase_P-type_domA"/>
</dbReference>
<accession>A0A0R3SJ54</accession>
<dbReference type="AlphaFoldDB" id="A0A0R3SJ54"/>
<reference evidence="5" key="1">
    <citation type="submission" date="2017-02" db="UniProtKB">
        <authorList>
            <consortium name="WormBaseParasite"/>
        </authorList>
    </citation>
    <scope>IDENTIFICATION</scope>
</reference>
<dbReference type="Proteomes" id="UP000274504">
    <property type="component" value="Unassembled WGS sequence"/>
</dbReference>
<dbReference type="SUPFAM" id="SSF81653">
    <property type="entry name" value="Calcium ATPase, transduction domain A"/>
    <property type="match status" value="1"/>
</dbReference>
<reference evidence="3 4" key="2">
    <citation type="submission" date="2018-11" db="EMBL/GenBank/DDBJ databases">
        <authorList>
            <consortium name="Pathogen Informatics"/>
        </authorList>
    </citation>
    <scope>NUCLEOTIDE SEQUENCE [LARGE SCALE GENOMIC DNA]</scope>
</reference>
<evidence type="ECO:0000259" key="1">
    <source>
        <dbReference type="Pfam" id="PF00122"/>
    </source>
</evidence>